<keyword evidence="4" id="KW-1185">Reference proteome</keyword>
<feature type="coiled-coil region" evidence="1">
    <location>
        <begin position="1753"/>
        <end position="1817"/>
    </location>
</feature>
<evidence type="ECO:0000313" key="4">
    <source>
        <dbReference type="Proteomes" id="UP000683925"/>
    </source>
</evidence>
<dbReference type="OMA" id="IMKILLC"/>
<proteinExistence type="predicted"/>
<dbReference type="Pfam" id="PF01926">
    <property type="entry name" value="MMR_HSR1"/>
    <property type="match status" value="1"/>
</dbReference>
<evidence type="ECO:0000259" key="2">
    <source>
        <dbReference type="PROSITE" id="PS51717"/>
    </source>
</evidence>
<evidence type="ECO:0000256" key="1">
    <source>
        <dbReference type="SAM" id="Coils"/>
    </source>
</evidence>
<dbReference type="InterPro" id="IPR006073">
    <property type="entry name" value="GTP-bd"/>
</dbReference>
<dbReference type="OrthoDB" id="3214109at2759"/>
<accession>A0A8S1VYW5</accession>
<feature type="coiled-coil region" evidence="1">
    <location>
        <begin position="1502"/>
        <end position="1567"/>
    </location>
</feature>
<comment type="caution">
    <text evidence="3">The sequence shown here is derived from an EMBL/GenBank/DDBJ whole genome shotgun (WGS) entry which is preliminary data.</text>
</comment>
<feature type="coiled-coil region" evidence="1">
    <location>
        <begin position="1670"/>
        <end position="1714"/>
    </location>
</feature>
<sequence>MNQICQSIQIALLYSIKTDDAQEFQLDKIEFLNKTTKQFYDSIKDDELLQVKGLFGPHKEVEREIKFEINQEVSLQSYLNHSDKGNLIAIKFQKFMIFCFILSETFFVNKPINEKAIEIVLFRILQDLTDNIKLCFNDNIVRKNWYQGDIIPFKQIQKRAEYYFAESENKQMLTYDCRWYLSQQKNSNYQIINSQTLSPQFARIRKLQLSQEEIQNFNQNYENFQIQLLIQILNIKDKQTNQLMKLFRFEHQSKDLKVMLDKLSGDFENECNDTINILINKLVNNWKSFYTSQKTIDDKKQYFEQQVDYVLKTVRITNQKKFTYDSSKIEQNNQNFHQEINTFFDRLLEKIQKAAKKYNTEKDKVIAELQKQTTYEVERISLKLTRDENEIGKVQNISQIIDNQQSTILNGDFLKLGSSKFTVDDIFETKEKAHIFIITSQNDKGQPLKTHIYFQSYKTIQIQPIKQLDIKDTEKAIYFHDYNRGHLYIFNVKHKYVVQIIITSRGSIQNEQSVYYQQERDCSFVVSHVAYLKMLNRFIVLSIDKLVYKQQDQGQDFEKVKCRIQSQNGGLEQKDFIPSIRPEYKYNQLLACPSGKYFYLANQYCCDRYDVNCLKLNTIEIEGPIKIFADYSDVIILGQLNQREQKKAKIICNLVSQKKFNKQQNDEKKVIGNPALDIAKGSFIKFGPNSQFLLKEKNNIITLNINNEYYNIVKAYLNVMKVNEIILSSSQLQSAEFKSQQIKNCIFSRVPLQLCTIENSNLIPLNDGFRQESQTQTRISVDQKVKQLHLGFLEEHLSNCDNKIFVVGIIGKQSSGKSYLLNRVFGTRFAVSSARCTDGVWASIAYVEDQTFLVLDCEGLFNGARSDKEEIKMLAFLTALCDITILNSDLTFNRHFNDLFNHLVEASKQLNNEKLFKGILYFILRDVSSQDNAGAEQELLERLERLKEGGSQDIIFLKRLFNNKIAVESLDNYKLKQFDEQIVSVRKYILEKSAISSHWNCGRELIQIMKILLCQLELSDKTNASLIDLQILIEKIFEDSQELWYDFSSNEVQDSNLKLVQSNYKFPKFEAQQHILFNKDLLKLLYENLITEDTISTHNKNMLQVRTQFNMMMEQRKEQIIQRAKQETNRINNEEVKEIIEKNMSILKIFLTDQIRQYQFCDDKCDECHLQCKQFKNHIEIFQILMQKLDNEINSLLAQQQNSIKNKSQEQEKRDKIKEIIKEAEYTLEGLTIQRTIIEIKEKLQKEIEAMKKYDFYDSDLNSINKRVFKMTQFQNENSQTVTLEDIENLQNLFENEIPILKKKKEKNTEIIKQQMDKFDSLNQDLKTYQKDINQIEVQTENLLSYNKEISEQKLIAEKNLQSIQSEISKNLIVCDKMNLQNLQQNFEDEKKKLIEIQDELQYQQLMYKQYSHELEELQKLDVNEQIQFLEQLEQDINQYLEKQNLLDEEIESLKKKKREQEDIRSKLGKEQSKKMGKRNNIIEELVQQLKGFDELLINEKLSQCEIKQKELEKNFRNFENSEIYNKCLEEIGIQQENQIDDSQLEKQDLEIQTDEVEEDIQQCQTQDKQDQQNEIQCEQQEKLEKLKIINLFFKKKQEKVTEIQDQLNSLQEQIEFITTKRDNINQRIQEKIKINKLLDIQQNYQNEICKFEKLLGQQNQKLSLETEKIKKGKENQEEARNTLDQVIKNNIELENLNIQIDEQIKNLNQRLDQIISFSENLNEYIILNSSLQEEEIKLKKLNEYESVKSLSRSEVQSQIEKTENQIYTLKEEKDSLSSQLSTFNQFESLERNLRSQQHLKQQLIELKIEVHSCQRENHKCDKNCKICSDKKCDHKAGHDEKQEHMCNKQDHRCQDICQIINCKSNCMKSFNHDFQHKCENDHPCMEKCQYCDKKCKKDRSDSHNTNHDCLDNYCPHNCKLCSRRCCEPHKHSLEKANHFCENVHYCKEPCQEDGRCKLEYEVVQTIWKNQLSEFQYIKYIPQDNGKQICQKQIPARCDKHDGKHLCKEKTEKQFHLCNQQCPECNTYCDLKYNHQGPHSSDRHRNKENQIFTTQQKNLDNIKIQDQKETTIRQYRIGESSEPETCDSSCQRRGRAHFHLIKCEGGQKCLQKKDQIKARHSDQKYVGFEHLDFDEVLCENFWKLQNWIHPNQNE</sequence>
<gene>
    <name evidence="3" type="ORF">POCTA_138.1.T0760262</name>
</gene>
<dbReference type="PANTHER" id="PTHR22796">
    <property type="entry name" value="URG4-RELATED"/>
    <property type="match status" value="1"/>
</dbReference>
<dbReference type="InterPro" id="IPR030383">
    <property type="entry name" value="G_VLIG_dom"/>
</dbReference>
<name>A0A8S1VYW5_PAROT</name>
<keyword evidence="1" id="KW-0175">Coiled coil</keyword>
<dbReference type="EMBL" id="CAJJDP010000075">
    <property type="protein sequence ID" value="CAD8181335.1"/>
    <property type="molecule type" value="Genomic_DNA"/>
</dbReference>
<feature type="coiled-coil region" evidence="1">
    <location>
        <begin position="1179"/>
        <end position="1206"/>
    </location>
</feature>
<protein>
    <recommendedName>
        <fullName evidence="2">VLIG-type G domain-containing protein</fullName>
    </recommendedName>
</protein>
<evidence type="ECO:0000313" key="3">
    <source>
        <dbReference type="EMBL" id="CAD8181335.1"/>
    </source>
</evidence>
<feature type="coiled-coil region" evidence="1">
    <location>
        <begin position="1594"/>
        <end position="1628"/>
    </location>
</feature>
<feature type="coiled-coil region" evidence="1">
    <location>
        <begin position="1312"/>
        <end position="1471"/>
    </location>
</feature>
<reference evidence="3" key="1">
    <citation type="submission" date="2021-01" db="EMBL/GenBank/DDBJ databases">
        <authorList>
            <consortium name="Genoscope - CEA"/>
            <person name="William W."/>
        </authorList>
    </citation>
    <scope>NUCLEOTIDE SEQUENCE</scope>
</reference>
<organism evidence="3 4">
    <name type="scientific">Paramecium octaurelia</name>
    <dbReference type="NCBI Taxonomy" id="43137"/>
    <lineage>
        <taxon>Eukaryota</taxon>
        <taxon>Sar</taxon>
        <taxon>Alveolata</taxon>
        <taxon>Ciliophora</taxon>
        <taxon>Intramacronucleata</taxon>
        <taxon>Oligohymenophorea</taxon>
        <taxon>Peniculida</taxon>
        <taxon>Parameciidae</taxon>
        <taxon>Paramecium</taxon>
    </lineage>
</organism>
<dbReference type="PANTHER" id="PTHR22796:SF1">
    <property type="entry name" value="VWFA DOMAIN-CONTAINING PROTEIN"/>
    <property type="match status" value="1"/>
</dbReference>
<dbReference type="PROSITE" id="PS51717">
    <property type="entry name" value="G_VLIG"/>
    <property type="match status" value="1"/>
</dbReference>
<dbReference type="Proteomes" id="UP000683925">
    <property type="component" value="Unassembled WGS sequence"/>
</dbReference>
<feature type="domain" description="VLIG-type G" evidence="2">
    <location>
        <begin position="801"/>
        <end position="890"/>
    </location>
</feature>
<dbReference type="GO" id="GO:0005525">
    <property type="term" value="F:GTP binding"/>
    <property type="evidence" value="ECO:0007669"/>
    <property type="project" value="InterPro"/>
</dbReference>